<dbReference type="AlphaFoldDB" id="A0A5C5BEI3"/>
<keyword evidence="4 6" id="KW-0547">Nucleotide-binding</keyword>
<evidence type="ECO:0000313" key="8">
    <source>
        <dbReference type="EMBL" id="TNU77006.1"/>
    </source>
</evidence>
<keyword evidence="5 6" id="KW-0067">ATP-binding</keyword>
<dbReference type="GO" id="GO:0015937">
    <property type="term" value="P:coenzyme A biosynthetic process"/>
    <property type="evidence" value="ECO:0007669"/>
    <property type="project" value="UniProtKB-UniRule"/>
</dbReference>
<evidence type="ECO:0000256" key="4">
    <source>
        <dbReference type="ARBA" id="ARBA00022741"/>
    </source>
</evidence>
<dbReference type="Proteomes" id="UP000313849">
    <property type="component" value="Unassembled WGS sequence"/>
</dbReference>
<keyword evidence="9" id="KW-1185">Reference proteome</keyword>
<dbReference type="GO" id="GO:0005524">
    <property type="term" value="F:ATP binding"/>
    <property type="evidence" value="ECO:0007669"/>
    <property type="project" value="UniProtKB-UniRule"/>
</dbReference>
<dbReference type="UniPathway" id="UPA00241">
    <property type="reaction ID" value="UER00356"/>
</dbReference>
<evidence type="ECO:0000256" key="6">
    <source>
        <dbReference type="HAMAP-Rule" id="MF_00376"/>
    </source>
</evidence>
<comment type="similarity">
    <text evidence="6">Belongs to the CoaE family.</text>
</comment>
<dbReference type="InterPro" id="IPR027417">
    <property type="entry name" value="P-loop_NTPase"/>
</dbReference>
<comment type="pathway">
    <text evidence="6">Cofactor biosynthesis; coenzyme A biosynthesis; CoA from (R)-pantothenate: step 5/5.</text>
</comment>
<comment type="caution">
    <text evidence="8">The sequence shown here is derived from an EMBL/GenBank/DDBJ whole genome shotgun (WGS) entry which is preliminary data.</text>
</comment>
<keyword evidence="3 6" id="KW-0963">Cytoplasm</keyword>
<dbReference type="SUPFAM" id="SSF52540">
    <property type="entry name" value="P-loop containing nucleoside triphosphate hydrolases"/>
    <property type="match status" value="1"/>
</dbReference>
<reference evidence="8 9" key="1">
    <citation type="submission" date="2019-06" db="EMBL/GenBank/DDBJ databases">
        <title>Draft genome sequence of Miniimonas arenae KCTC 19750T isolated from sea sand.</title>
        <authorList>
            <person name="Park S.-J."/>
        </authorList>
    </citation>
    <scope>NUCLEOTIDE SEQUENCE [LARGE SCALE GENOMIC DNA]</scope>
    <source>
        <strain evidence="8 9">KCTC 19750</strain>
    </source>
</reference>
<dbReference type="EC" id="2.7.1.24" evidence="6 7"/>
<comment type="catalytic activity">
    <reaction evidence="6">
        <text>3'-dephospho-CoA + ATP = ADP + CoA + H(+)</text>
        <dbReference type="Rhea" id="RHEA:18245"/>
        <dbReference type="ChEBI" id="CHEBI:15378"/>
        <dbReference type="ChEBI" id="CHEBI:30616"/>
        <dbReference type="ChEBI" id="CHEBI:57287"/>
        <dbReference type="ChEBI" id="CHEBI:57328"/>
        <dbReference type="ChEBI" id="CHEBI:456216"/>
        <dbReference type="EC" id="2.7.1.24"/>
    </reaction>
</comment>
<dbReference type="HAMAP" id="MF_00376">
    <property type="entry name" value="Dephospho_CoA_kinase"/>
    <property type="match status" value="1"/>
</dbReference>
<dbReference type="PANTHER" id="PTHR10695:SF46">
    <property type="entry name" value="BIFUNCTIONAL COENZYME A SYNTHASE-RELATED"/>
    <property type="match status" value="1"/>
</dbReference>
<proteinExistence type="inferred from homology"/>
<comment type="similarity">
    <text evidence="2">In the C-terminal section; belongs to the UPF0157 (GrpB) family.</text>
</comment>
<dbReference type="InterPro" id="IPR007344">
    <property type="entry name" value="GrpB/CoaE"/>
</dbReference>
<keyword evidence="6" id="KW-0173">Coenzyme A biosynthesis</keyword>
<evidence type="ECO:0000256" key="5">
    <source>
        <dbReference type="ARBA" id="ARBA00022840"/>
    </source>
</evidence>
<dbReference type="Pfam" id="PF01121">
    <property type="entry name" value="CoaE"/>
    <property type="match status" value="1"/>
</dbReference>
<name>A0A5C5BEI3_9MICO</name>
<dbReference type="RefSeq" id="WP_108717317.1">
    <property type="nucleotide sequence ID" value="NZ_VENP01000002.1"/>
</dbReference>
<keyword evidence="6 8" id="KW-0808">Transferase</keyword>
<dbReference type="Gene3D" id="3.30.460.10">
    <property type="entry name" value="Beta Polymerase, domain 2"/>
    <property type="match status" value="1"/>
</dbReference>
<feature type="binding site" evidence="6">
    <location>
        <begin position="11"/>
        <end position="16"/>
    </location>
    <ligand>
        <name>ATP</name>
        <dbReference type="ChEBI" id="CHEBI:30616"/>
    </ligand>
</feature>
<dbReference type="Gene3D" id="3.40.50.300">
    <property type="entry name" value="P-loop containing nucleotide triphosphate hydrolases"/>
    <property type="match status" value="1"/>
</dbReference>
<gene>
    <name evidence="6" type="primary">coaE</name>
    <name evidence="8" type="ORF">FH969_01260</name>
</gene>
<dbReference type="SUPFAM" id="SSF81301">
    <property type="entry name" value="Nucleotidyltransferase"/>
    <property type="match status" value="1"/>
</dbReference>
<comment type="subcellular location">
    <subcellularLocation>
        <location evidence="6">Cytoplasm</location>
    </subcellularLocation>
</comment>
<evidence type="ECO:0000256" key="7">
    <source>
        <dbReference type="NCBIfam" id="TIGR00152"/>
    </source>
</evidence>
<accession>A0A5C5BEI3</accession>
<dbReference type="NCBIfam" id="NF002879">
    <property type="entry name" value="PRK03333.1"/>
    <property type="match status" value="1"/>
</dbReference>
<organism evidence="8 9">
    <name type="scientific">Miniimonas arenae</name>
    <dbReference type="NCBI Taxonomy" id="676201"/>
    <lineage>
        <taxon>Bacteria</taxon>
        <taxon>Bacillati</taxon>
        <taxon>Actinomycetota</taxon>
        <taxon>Actinomycetes</taxon>
        <taxon>Micrococcales</taxon>
        <taxon>Beutenbergiaceae</taxon>
        <taxon>Miniimonas</taxon>
    </lineage>
</organism>
<dbReference type="GO" id="GO:0005737">
    <property type="term" value="C:cytoplasm"/>
    <property type="evidence" value="ECO:0007669"/>
    <property type="project" value="UniProtKB-SubCell"/>
</dbReference>
<evidence type="ECO:0000256" key="3">
    <source>
        <dbReference type="ARBA" id="ARBA00022490"/>
    </source>
</evidence>
<dbReference type="InterPro" id="IPR043519">
    <property type="entry name" value="NT_sf"/>
</dbReference>
<sequence>MLIVGLTGGIASGKSTAARTLAELGADVVDADVLAREVLDPGTPGLAAVVARFGSGVLAGDGSLDRAALAARVFDDVAARRDLEAIVHPAVGAAFEERVRRAREDAVVVHDVPLLTENGLAPRYHLVLVTWARLEERVRRAVEERGMTREAVLARVAAQASDEERAAVADVVLDTSEPVAAMRARIEQLWRDRLVPYEANVRHRRAVEHAGAVVEPDGDRWSAAAARLVARVRRAGGELVHDVAHVGLTAVPGAAAPDVIELQVGVASWRDVGALTQQLERAGFPRVGEFRLHHTPAALPGFEEAAQDWLTVTHGAADPGRAVEIAVRLTGSAGWLWPLAARDRLRAAPPEPSPATTSASFAEVAPVLADWVRRTHWRPAP</sequence>
<evidence type="ECO:0000256" key="2">
    <source>
        <dbReference type="ARBA" id="ARBA00011058"/>
    </source>
</evidence>
<dbReference type="CDD" id="cd02022">
    <property type="entry name" value="DPCK"/>
    <property type="match status" value="1"/>
</dbReference>
<protein>
    <recommendedName>
        <fullName evidence="6 7">Dephospho-CoA kinase</fullName>
        <ecNumber evidence="6 7">2.7.1.24</ecNumber>
    </recommendedName>
    <alternativeName>
        <fullName evidence="6">Dephosphocoenzyme A kinase</fullName>
    </alternativeName>
</protein>
<dbReference type="EMBL" id="VENP01000002">
    <property type="protein sequence ID" value="TNU77006.1"/>
    <property type="molecule type" value="Genomic_DNA"/>
</dbReference>
<dbReference type="GO" id="GO:0004140">
    <property type="term" value="F:dephospho-CoA kinase activity"/>
    <property type="evidence" value="ECO:0007669"/>
    <property type="project" value="UniProtKB-UniRule"/>
</dbReference>
<keyword evidence="6 8" id="KW-0418">Kinase</keyword>
<comment type="function">
    <text evidence="6">Catalyzes the phosphorylation of the 3'-hydroxyl group of dephosphocoenzyme A to form coenzyme A.</text>
</comment>
<evidence type="ECO:0000256" key="1">
    <source>
        <dbReference type="ARBA" id="ARBA00008826"/>
    </source>
</evidence>
<comment type="similarity">
    <text evidence="1">In the N-terminal section; belongs to the CoaE family.</text>
</comment>
<dbReference type="Pfam" id="PF04229">
    <property type="entry name" value="GrpB"/>
    <property type="match status" value="1"/>
</dbReference>
<dbReference type="PROSITE" id="PS51219">
    <property type="entry name" value="DPCK"/>
    <property type="match status" value="1"/>
</dbReference>
<dbReference type="OrthoDB" id="9812943at2"/>
<dbReference type="NCBIfam" id="TIGR00152">
    <property type="entry name" value="dephospho-CoA kinase"/>
    <property type="match status" value="1"/>
</dbReference>
<evidence type="ECO:0000313" key="9">
    <source>
        <dbReference type="Proteomes" id="UP000313849"/>
    </source>
</evidence>
<dbReference type="PANTHER" id="PTHR10695">
    <property type="entry name" value="DEPHOSPHO-COA KINASE-RELATED"/>
    <property type="match status" value="1"/>
</dbReference>
<dbReference type="InterPro" id="IPR001977">
    <property type="entry name" value="Depp_CoAkinase"/>
</dbReference>